<dbReference type="EMBL" id="LWQS01000037">
    <property type="protein sequence ID" value="OAN47496.1"/>
    <property type="molecule type" value="Genomic_DNA"/>
</dbReference>
<proteinExistence type="predicted"/>
<dbReference type="Proteomes" id="UP000078287">
    <property type="component" value="Unassembled WGS sequence"/>
</dbReference>
<gene>
    <name evidence="1" type="ORF">A6A03_10530</name>
</gene>
<dbReference type="AlphaFoldDB" id="A0A178MG05"/>
<dbReference type="OrthoDB" id="155421at2"/>
<keyword evidence="2" id="KW-1185">Reference proteome</keyword>
<reference evidence="1 2" key="1">
    <citation type="submission" date="2016-04" db="EMBL/GenBank/DDBJ databases">
        <title>Chloroflexus islandicus sp. nov., a thermophilic filamentous anoxygenic phototrophic bacterium from geyser Strokkur (Iceland).</title>
        <authorList>
            <person name="Gaisin V.A."/>
            <person name="Kalashnikov A.M."/>
            <person name="Sukhacheva M.V."/>
            <person name="Grouzdev D.S."/>
            <person name="Ivanov T.M."/>
            <person name="Kuznetsov B."/>
            <person name="Gorlenko V.M."/>
        </authorList>
    </citation>
    <scope>NUCLEOTIDE SEQUENCE [LARGE SCALE GENOMIC DNA]</scope>
    <source>
        <strain evidence="2">isl-2</strain>
    </source>
</reference>
<evidence type="ECO:0000313" key="1">
    <source>
        <dbReference type="EMBL" id="OAN47496.1"/>
    </source>
</evidence>
<sequence length="238" mass="24669">MNAVFTVFEPLPAAIAPPGPWQAQAVGSSFSLGEQPDVIWQARLPDDPAAAQAALRAALAQLGAHEAALATVELRLQRVASGAASFSSALPPAEQALLNRLWAAQPEGASFGLGDTVQAQWQAAQEQIAALSAQAREALGGYATVETVQGGRLIGRTRINWHGDARSLLITGIDATQAALHHQTLALALRSRAGLLRLIGLAGRGAAIVATMVTSPAGAMMALPAVWQFVQEVLAEVP</sequence>
<comment type="caution">
    <text evidence="1">The sequence shown here is derived from an EMBL/GenBank/DDBJ whole genome shotgun (WGS) entry which is preliminary data.</text>
</comment>
<evidence type="ECO:0000313" key="2">
    <source>
        <dbReference type="Proteomes" id="UP000078287"/>
    </source>
</evidence>
<dbReference type="RefSeq" id="WP_066783873.1">
    <property type="nucleotide sequence ID" value="NZ_LWQS01000037.1"/>
</dbReference>
<organism evidence="1 2">
    <name type="scientific">Chloroflexus islandicus</name>
    <dbReference type="NCBI Taxonomy" id="1707952"/>
    <lineage>
        <taxon>Bacteria</taxon>
        <taxon>Bacillati</taxon>
        <taxon>Chloroflexota</taxon>
        <taxon>Chloroflexia</taxon>
        <taxon>Chloroflexales</taxon>
        <taxon>Chloroflexineae</taxon>
        <taxon>Chloroflexaceae</taxon>
        <taxon>Chloroflexus</taxon>
    </lineage>
</organism>
<protein>
    <submittedName>
        <fullName evidence="1">Uncharacterized protein</fullName>
    </submittedName>
</protein>
<name>A0A178MG05_9CHLR</name>
<accession>A0A178MG05</accession>
<dbReference type="STRING" id="1707952.A6A03_10530"/>